<feature type="region of interest" description="Disordered" evidence="1">
    <location>
        <begin position="367"/>
        <end position="515"/>
    </location>
</feature>
<feature type="region of interest" description="Disordered" evidence="1">
    <location>
        <begin position="576"/>
        <end position="598"/>
    </location>
</feature>
<evidence type="ECO:0000256" key="1">
    <source>
        <dbReference type="SAM" id="MobiDB-lite"/>
    </source>
</evidence>
<keyword evidence="3" id="KW-1185">Reference proteome</keyword>
<name>A0ABD3ECL4_9LAMI</name>
<dbReference type="EMBL" id="JAVIJP010000005">
    <property type="protein sequence ID" value="KAL3652131.1"/>
    <property type="molecule type" value="Genomic_DNA"/>
</dbReference>
<feature type="compositionally biased region" description="Low complexity" evidence="1">
    <location>
        <begin position="436"/>
        <end position="449"/>
    </location>
</feature>
<feature type="compositionally biased region" description="Basic and acidic residues" evidence="1">
    <location>
        <begin position="398"/>
        <end position="425"/>
    </location>
</feature>
<accession>A0ABD3ECL4</accession>
<proteinExistence type="predicted"/>
<organism evidence="2 3">
    <name type="scientific">Castilleja foliolosa</name>
    <dbReference type="NCBI Taxonomy" id="1961234"/>
    <lineage>
        <taxon>Eukaryota</taxon>
        <taxon>Viridiplantae</taxon>
        <taxon>Streptophyta</taxon>
        <taxon>Embryophyta</taxon>
        <taxon>Tracheophyta</taxon>
        <taxon>Spermatophyta</taxon>
        <taxon>Magnoliopsida</taxon>
        <taxon>eudicotyledons</taxon>
        <taxon>Gunneridae</taxon>
        <taxon>Pentapetalae</taxon>
        <taxon>asterids</taxon>
        <taxon>lamiids</taxon>
        <taxon>Lamiales</taxon>
        <taxon>Orobanchaceae</taxon>
        <taxon>Pedicularideae</taxon>
        <taxon>Castillejinae</taxon>
        <taxon>Castilleja</taxon>
    </lineage>
</organism>
<comment type="caution">
    <text evidence="2">The sequence shown here is derived from an EMBL/GenBank/DDBJ whole genome shotgun (WGS) entry which is preliminary data.</text>
</comment>
<feature type="compositionally biased region" description="Pro residues" evidence="1">
    <location>
        <begin position="460"/>
        <end position="469"/>
    </location>
</feature>
<feature type="compositionally biased region" description="Acidic residues" evidence="1">
    <location>
        <begin position="578"/>
        <end position="598"/>
    </location>
</feature>
<dbReference type="Proteomes" id="UP001632038">
    <property type="component" value="Unassembled WGS sequence"/>
</dbReference>
<protein>
    <submittedName>
        <fullName evidence="2">Uncharacterized protein</fullName>
    </submittedName>
</protein>
<evidence type="ECO:0000313" key="3">
    <source>
        <dbReference type="Proteomes" id="UP001632038"/>
    </source>
</evidence>
<gene>
    <name evidence="2" type="ORF">CASFOL_001812</name>
</gene>
<reference evidence="3" key="1">
    <citation type="journal article" date="2024" name="IScience">
        <title>Strigolactones Initiate the Formation of Haustorium-like Structures in Castilleja.</title>
        <authorList>
            <person name="Buerger M."/>
            <person name="Peterson D."/>
            <person name="Chory J."/>
        </authorList>
    </citation>
    <scope>NUCLEOTIDE SEQUENCE [LARGE SCALE GENOMIC DNA]</scope>
</reference>
<sequence length="598" mass="69148">MSRRRPCRRLIVSDSESEPDDVDLNEPIYEEEENIEIDPELGRNVTTLLDAPFKVYETEAKLYNSVMKRDVIAPVDIDYDYWEDRMKDGDKFARKFVRLLQRVKLEKWAGMDENAYPRLMREFYTTVKIADDGTLSCRFNGMWCKFTTVDIMDEFGFYASVGAKEGHTRDENGEYIDRDVQYDEMEFWDEIKCLGIGHTDGFPLTAVQCNALYITYRFLAKSVFGKEKIAKIPKEDLYLLWKIKKWRDEDLITYPETRGFRPINLYPYILATIKNTCRLKVAKNSKLSLGAFITCLAKRKGWNPRREREIVEPIPLPMKERLLRTPMRAEGKKVPITFLRNRNDDEDADLKDLRPRPQSVEVFATEMVPPVLDENPPAYQTRARANRAKKGKMTMSEPSDRSPEKDRSTTHRSPRIDLDTDRSIPMDRSPTPPHQSPSIDRSPPSIDRSPSPKDRSTPTPIDPPVPLPPLVFDVSIMPTRGRTKKNIERPGQDSTLPPNAFSTGPSVARVSFDGPTRKEYDEFKQETRANLQALKEGQATILSYIDEDREWKKEQRRLIKGNRELLELMMLDAVGGVENEEDEMNEDMVVDDTTPDEP</sequence>
<evidence type="ECO:0000313" key="2">
    <source>
        <dbReference type="EMBL" id="KAL3652131.1"/>
    </source>
</evidence>
<feature type="compositionally biased region" description="Polar residues" evidence="1">
    <location>
        <begin position="492"/>
        <end position="505"/>
    </location>
</feature>
<dbReference type="AlphaFoldDB" id="A0ABD3ECL4"/>